<dbReference type="InterPro" id="IPR011042">
    <property type="entry name" value="6-blade_b-propeller_TolB-like"/>
</dbReference>
<dbReference type="KEGG" id="cate:C2869_18720"/>
<keyword evidence="5" id="KW-1185">Reference proteome</keyword>
<dbReference type="InterPro" id="IPR040698">
    <property type="entry name" value="HZS_alpha_mid"/>
</dbReference>
<accession>A0A2S0VVU4</accession>
<dbReference type="InterPro" id="IPR028974">
    <property type="entry name" value="TSP_type-3_rpt"/>
</dbReference>
<feature type="domain" description="Hydrazine synthase alpha subunit middle" evidence="3">
    <location>
        <begin position="583"/>
        <end position="632"/>
    </location>
</feature>
<feature type="compositionally biased region" description="Acidic residues" evidence="1">
    <location>
        <begin position="998"/>
        <end position="1012"/>
    </location>
</feature>
<dbReference type="GO" id="GO:0005509">
    <property type="term" value="F:calcium ion binding"/>
    <property type="evidence" value="ECO:0007669"/>
    <property type="project" value="InterPro"/>
</dbReference>
<evidence type="ECO:0000313" key="4">
    <source>
        <dbReference type="EMBL" id="AWB68315.1"/>
    </source>
</evidence>
<dbReference type="OrthoDB" id="221261at2"/>
<evidence type="ECO:0000256" key="1">
    <source>
        <dbReference type="SAM" id="MobiDB-lite"/>
    </source>
</evidence>
<feature type="chain" id="PRO_5015478045" description="Hydrazine synthase alpha subunit middle domain-containing protein" evidence="2">
    <location>
        <begin position="26"/>
        <end position="1153"/>
    </location>
</feature>
<dbReference type="SUPFAM" id="SSF82171">
    <property type="entry name" value="DPP6 N-terminal domain-like"/>
    <property type="match status" value="1"/>
</dbReference>
<feature type="signal peptide" evidence="2">
    <location>
        <begin position="1"/>
        <end position="25"/>
    </location>
</feature>
<name>A0A2S0VVU4_9ALTE</name>
<keyword evidence="2" id="KW-0732">Signal</keyword>
<evidence type="ECO:0000313" key="5">
    <source>
        <dbReference type="Proteomes" id="UP000244441"/>
    </source>
</evidence>
<dbReference type="AlphaFoldDB" id="A0A2S0VVU4"/>
<dbReference type="Gene3D" id="2.120.10.30">
    <property type="entry name" value="TolB, C-terminal domain"/>
    <property type="match status" value="1"/>
</dbReference>
<dbReference type="RefSeq" id="WP_108604378.1">
    <property type="nucleotide sequence ID" value="NZ_CP026604.1"/>
</dbReference>
<dbReference type="Proteomes" id="UP000244441">
    <property type="component" value="Chromosome"/>
</dbReference>
<reference evidence="4 5" key="1">
    <citation type="submission" date="2018-01" db="EMBL/GenBank/DDBJ databases">
        <title>Genome sequence of a Cantenovulum-like bacteria.</title>
        <authorList>
            <person name="Tan W.R."/>
            <person name="Lau N.-S."/>
            <person name="Go F."/>
            <person name="Amirul A.-A.A."/>
        </authorList>
    </citation>
    <scope>NUCLEOTIDE SEQUENCE [LARGE SCALE GENOMIC DNA]</scope>
    <source>
        <strain evidence="4 5">CCB-QB4</strain>
    </source>
</reference>
<gene>
    <name evidence="4" type="ORF">C2869_18720</name>
</gene>
<feature type="region of interest" description="Disordered" evidence="1">
    <location>
        <begin position="993"/>
        <end position="1012"/>
    </location>
</feature>
<organism evidence="4 5">
    <name type="scientific">Saccharobesus litoralis</name>
    <dbReference type="NCBI Taxonomy" id="2172099"/>
    <lineage>
        <taxon>Bacteria</taxon>
        <taxon>Pseudomonadati</taxon>
        <taxon>Pseudomonadota</taxon>
        <taxon>Gammaproteobacteria</taxon>
        <taxon>Alteromonadales</taxon>
        <taxon>Alteromonadaceae</taxon>
        <taxon>Saccharobesus</taxon>
    </lineage>
</organism>
<dbReference type="SUPFAM" id="SSF103647">
    <property type="entry name" value="TSP type-3 repeat"/>
    <property type="match status" value="1"/>
</dbReference>
<dbReference type="PANTHER" id="PTHR10199:SF100">
    <property type="entry name" value="THROMBOSPONDIN, ISOFORM A"/>
    <property type="match status" value="1"/>
</dbReference>
<evidence type="ECO:0000259" key="3">
    <source>
        <dbReference type="Pfam" id="PF18582"/>
    </source>
</evidence>
<dbReference type="Gene3D" id="4.10.1080.10">
    <property type="entry name" value="TSP type-3 repeat"/>
    <property type="match status" value="1"/>
</dbReference>
<sequence length="1153" mass="127385">MKILYYLRWLTALSLFVISTQPVVAFDYDIVYVKQPRKGDNEHIVWPEVFHPGRMEPNSDLVLLRADGTEETLIDTEFGAVTDPFVSFDGQWVYYSYFPDVRKEALNFQRSYLPKMGSDIYRIHLQSREIERLTFQEFTPNTGIANWDESNPLNPSSEYNRLGYGILNTGPAPLPGGKIVFTSNRNGYKPTKGYTSPTMQMFVMDEDGSNVEAISPMTLGSALHPTPMLDGRIMFSTYESQGLRDARNWGIWSIQPDGRKWEPVVSSFKAFSAFHFMTQLSDGSLVVEDYYNLNNFGFGALYRIPVKAAGEPAFHNAYRDDNPTIAMGSGVSTGFKMPFTPKGMYSVTPLSTASDNAADAGTGKYTHPSAAPNNDLLVVWSGGPVNKLNRPTPWPAVDSGIYVIRSGAPVTEMGQLELIKNDPNFNEVWPRAVVSYQQIYGVPEPQQLDWLPNDGSLNAALPEGTPYGLIGSSSFYKRETYPGFTRGTNHWDGLDVFNTSQNNSTSNWFTQGADAGKYSDSDIWAVRILAMEPNSDKGYGPKSHHRNDTFFYNHANEKLRILGEIPLRKFNADGSPVLDPEGNPDTSFLAKIPADTPFTFQTIDKNGATLNMAQTWHQVRPGEVRNDCGGCHAHSQQPLKFENTAAAQPDYQIWDLTQTTPLISQNEAGEASVNQVEQAVVNVEFFKDIRPILEQKCASCHSQDNENPPANLVLDNHELVDRTHKVALPNDFMRLCDDQKAELGGYPALISNKTYRQTNASRYVRKFQSRRSLLVWKVFGQRMDGWHNDDHPTASIPGDASSLPTGASANSADLDYVGSIMPIPNSGVEPLTMDEKMTFARWIDLGCAINTASYNDRLGMGWYADDVKPTLTMASPRAGENGRVSKIQLGMADAYTGININTFSVTADIEIDGQPAGTELSGLFSENDGVYTYNLTQAMPSGLQGTITAEVKDNQGNVSRVARKFTAGPLPIPDSDGDGVFDSHDNCLDIENPQQIDTDNDGLGDACDADDDNDNYLDGDEVLSGSDPLIASSVPIDHDGDFIPDMVDDDDDNDQLSDQQEMQLGTNPYQTDSDFDGVSDFDEVQNGTNPIFYTARTLDIDGDGLAQDQVDGVLIMRYLSGVRGDALITGLVNAQSTRRTAEEIESYLEKLMP</sequence>
<protein>
    <recommendedName>
        <fullName evidence="3">Hydrazine synthase alpha subunit middle domain-containing protein</fullName>
    </recommendedName>
</protein>
<evidence type="ECO:0000256" key="2">
    <source>
        <dbReference type="SAM" id="SignalP"/>
    </source>
</evidence>
<proteinExistence type="predicted"/>
<dbReference type="Pfam" id="PF18582">
    <property type="entry name" value="HZS_alpha"/>
    <property type="match status" value="1"/>
</dbReference>
<dbReference type="PANTHER" id="PTHR10199">
    <property type="entry name" value="THROMBOSPONDIN"/>
    <property type="match status" value="1"/>
</dbReference>
<dbReference type="EMBL" id="CP026604">
    <property type="protein sequence ID" value="AWB68315.1"/>
    <property type="molecule type" value="Genomic_DNA"/>
</dbReference>